<gene>
    <name evidence="1" type="ORF">C4B24_01910</name>
</gene>
<keyword evidence="2" id="KW-1185">Reference proteome</keyword>
<protein>
    <recommendedName>
        <fullName evidence="3">Glycosyl transferase family 1 domain-containing protein</fullName>
    </recommendedName>
</protein>
<name>A0A4R0XPM4_9MOLU</name>
<sequence>MIKILNTETWLNSMGGTKTYVKNLMDAFEMEGLEAKEYFFYGDEPKDKRVKKINKGNGFFSSLFTSFFCYKKNKKEIGVGHNLIFQWPALILLLPKKTIKKNNISLVVHDPHFFDNKIKWIMLKRRVRFVENLIVLEGTEEKWKKKAKENNLKNIRVFSLPWVHPKKAEISNNKIEKFVYLGRLSAEVKRVHSIVEIFNHKDFPYEIDFYGTANKETIDLISNSKNCKYKGITKNPLLTFGEYKYSIMFPKNGTEYFGFTAVEALKSNCLLFTNEYMDNMDKHFLGYINFIDDDILKAREQIIRKISNSNSPKKNQVSDINRRYGSKLFVSEFKNFL</sequence>
<accession>A0A4R0XPM4</accession>
<organism evidence="1 2">
    <name type="scientific">Mycoplasma marinum</name>
    <dbReference type="NCBI Taxonomy" id="1937190"/>
    <lineage>
        <taxon>Bacteria</taxon>
        <taxon>Bacillati</taxon>
        <taxon>Mycoplasmatota</taxon>
        <taxon>Mollicutes</taxon>
        <taxon>Mycoplasmataceae</taxon>
        <taxon>Mycoplasma</taxon>
    </lineage>
</organism>
<comment type="caution">
    <text evidence="1">The sequence shown here is derived from an EMBL/GenBank/DDBJ whole genome shotgun (WGS) entry which is preliminary data.</text>
</comment>
<proteinExistence type="predicted"/>
<dbReference type="RefSeq" id="WP_131598801.1">
    <property type="nucleotide sequence ID" value="NZ_CBDBYK010000004.1"/>
</dbReference>
<dbReference type="EMBL" id="PSZO01000006">
    <property type="protein sequence ID" value="TCG11492.1"/>
    <property type="molecule type" value="Genomic_DNA"/>
</dbReference>
<evidence type="ECO:0008006" key="3">
    <source>
        <dbReference type="Google" id="ProtNLM"/>
    </source>
</evidence>
<dbReference type="SUPFAM" id="SSF53756">
    <property type="entry name" value="UDP-Glycosyltransferase/glycogen phosphorylase"/>
    <property type="match status" value="1"/>
</dbReference>
<evidence type="ECO:0000313" key="1">
    <source>
        <dbReference type="EMBL" id="TCG11492.1"/>
    </source>
</evidence>
<dbReference type="AlphaFoldDB" id="A0A4R0XPM4"/>
<evidence type="ECO:0000313" key="2">
    <source>
        <dbReference type="Proteomes" id="UP000294192"/>
    </source>
</evidence>
<reference evidence="1 2" key="1">
    <citation type="submission" date="2018-02" db="EMBL/GenBank/DDBJ databases">
        <title>Mycoplasma marinum and Mycoplasma todarodis sp. nov., moderately halophilic and psychrotolerant mycoplasmas isolated from cephalopods.</title>
        <authorList>
            <person name="Viver T."/>
        </authorList>
    </citation>
    <scope>NUCLEOTIDE SEQUENCE [LARGE SCALE GENOMIC DNA]</scope>
    <source>
        <strain evidence="1 2">PE</strain>
    </source>
</reference>
<dbReference type="Proteomes" id="UP000294192">
    <property type="component" value="Unassembled WGS sequence"/>
</dbReference>